<evidence type="ECO:0000313" key="1">
    <source>
        <dbReference type="EMBL" id="AOX01705.1"/>
    </source>
</evidence>
<organism evidence="1 2">
    <name type="scientific">Moorena producens PAL-8-15-08-1</name>
    <dbReference type="NCBI Taxonomy" id="1458985"/>
    <lineage>
        <taxon>Bacteria</taxon>
        <taxon>Bacillati</taxon>
        <taxon>Cyanobacteriota</taxon>
        <taxon>Cyanophyceae</taxon>
        <taxon>Coleofasciculales</taxon>
        <taxon>Coleofasciculaceae</taxon>
        <taxon>Moorena</taxon>
    </lineage>
</organism>
<dbReference type="KEGG" id="mpro:BJP34_21700"/>
<dbReference type="RefSeq" id="WP_070394140.1">
    <property type="nucleotide sequence ID" value="NZ_CP017599.1"/>
</dbReference>
<dbReference type="EMBL" id="CP017599">
    <property type="protein sequence ID" value="AOX01705.1"/>
    <property type="molecule type" value="Genomic_DNA"/>
</dbReference>
<gene>
    <name evidence="1" type="ORF">BJP34_21700</name>
</gene>
<dbReference type="Proteomes" id="UP000177870">
    <property type="component" value="Chromosome"/>
</dbReference>
<proteinExistence type="predicted"/>
<name>A0A1D8TVZ0_9CYAN</name>
<dbReference type="STRING" id="1458985.BJP34_21700"/>
<dbReference type="AlphaFoldDB" id="A0A1D8TVZ0"/>
<sequence length="320" mass="35848">MATDYILFIHGVNTRQDRETPEYADKLFDLIQSNVESSVQLKKIPLYWGNVVIEQEKELLGALKASKVWNEFWFRDFRQKQILQFVGDGALYLSRHVSSLAIEQMSKQAYQGLEGYQDQDRLHLVTHSWGTIILFDVLFASRWDDPTIPGHESIQGIRKSILGIESELDSAIPLASVHTMGSPIALFTLIHIVGKTRDGSTHDISSKLKELLAILTQQGVALPWQNFLHPGDPIAWPLEGVLPKLVDEYDKVIKLEDVLTYGSGLLENVAKPVQSTFLALINGGSAHDSYWTSEKVAKKIAETIHQTAKGSYILGPSITR</sequence>
<dbReference type="OrthoDB" id="570706at2"/>
<protein>
    <submittedName>
        <fullName evidence="1">Uncharacterized protein</fullName>
    </submittedName>
</protein>
<evidence type="ECO:0000313" key="2">
    <source>
        <dbReference type="Proteomes" id="UP000177870"/>
    </source>
</evidence>
<accession>A0A1D8TVZ0</accession>
<reference evidence="2" key="1">
    <citation type="submission" date="2016-10" db="EMBL/GenBank/DDBJ databases">
        <title>Comparative genomics uncovers the prolific and rare metabolic potential of the cyanobacterial genus Moorea.</title>
        <authorList>
            <person name="Leao T."/>
            <person name="Castelao G."/>
            <person name="Korobeynikov A."/>
            <person name="Monroe E.A."/>
            <person name="Podell S."/>
            <person name="Glukhov E."/>
            <person name="Allen E."/>
            <person name="Gerwick W.H."/>
            <person name="Gerwick L."/>
        </authorList>
    </citation>
    <scope>NUCLEOTIDE SEQUENCE [LARGE SCALE GENOMIC DNA]</scope>
    <source>
        <strain evidence="2">PAL-8-15-08-1</strain>
    </source>
</reference>